<evidence type="ECO:0000313" key="1">
    <source>
        <dbReference type="Proteomes" id="UP000095287"/>
    </source>
</evidence>
<protein>
    <submittedName>
        <fullName evidence="2">Uncharacterized protein</fullName>
    </submittedName>
</protein>
<proteinExistence type="predicted"/>
<accession>A0A1I7YQL1</accession>
<sequence>MSAKTCEENEHCVVLEPNHFVSFEMCQPSPSKWLARSKILEFQRARRKRAIFPCLQQAVVTPGRGPPIVFAISAELAALGLEVLVRMRKLASRFPRGNTLFIAFAHILRMLRTSARPWRPKNFITPRCRYFSEFNI</sequence>
<evidence type="ECO:0000313" key="2">
    <source>
        <dbReference type="WBParaSite" id="L893_g18728.t1"/>
    </source>
</evidence>
<dbReference type="WBParaSite" id="L893_g18728.t1">
    <property type="protein sequence ID" value="L893_g18728.t1"/>
    <property type="gene ID" value="L893_g18728"/>
</dbReference>
<organism evidence="1 2">
    <name type="scientific">Steinernema glaseri</name>
    <dbReference type="NCBI Taxonomy" id="37863"/>
    <lineage>
        <taxon>Eukaryota</taxon>
        <taxon>Metazoa</taxon>
        <taxon>Ecdysozoa</taxon>
        <taxon>Nematoda</taxon>
        <taxon>Chromadorea</taxon>
        <taxon>Rhabditida</taxon>
        <taxon>Tylenchina</taxon>
        <taxon>Panagrolaimomorpha</taxon>
        <taxon>Strongyloidoidea</taxon>
        <taxon>Steinernematidae</taxon>
        <taxon>Steinernema</taxon>
    </lineage>
</organism>
<dbReference type="AlphaFoldDB" id="A0A1I7YQL1"/>
<dbReference type="Proteomes" id="UP000095287">
    <property type="component" value="Unplaced"/>
</dbReference>
<name>A0A1I7YQL1_9BILA</name>
<keyword evidence="1" id="KW-1185">Reference proteome</keyword>
<reference evidence="2" key="1">
    <citation type="submission" date="2016-11" db="UniProtKB">
        <authorList>
            <consortium name="WormBaseParasite"/>
        </authorList>
    </citation>
    <scope>IDENTIFICATION</scope>
</reference>